<evidence type="ECO:0000313" key="1">
    <source>
        <dbReference type="EMBL" id="KZS39854.1"/>
    </source>
</evidence>
<protein>
    <submittedName>
        <fullName evidence="1">Uncharacterized protein</fullName>
    </submittedName>
</protein>
<organism evidence="1 2">
    <name type="scientific">Aquimarina aggregata</name>
    <dbReference type="NCBI Taxonomy" id="1642818"/>
    <lineage>
        <taxon>Bacteria</taxon>
        <taxon>Pseudomonadati</taxon>
        <taxon>Bacteroidota</taxon>
        <taxon>Flavobacteriia</taxon>
        <taxon>Flavobacteriales</taxon>
        <taxon>Flavobacteriaceae</taxon>
        <taxon>Aquimarina</taxon>
    </lineage>
</organism>
<accession>A0A162CNM9</accession>
<evidence type="ECO:0000313" key="2">
    <source>
        <dbReference type="Proteomes" id="UP000076715"/>
    </source>
</evidence>
<dbReference type="EMBL" id="LQRT01000024">
    <property type="protein sequence ID" value="KZS39854.1"/>
    <property type="molecule type" value="Genomic_DNA"/>
</dbReference>
<dbReference type="Proteomes" id="UP000076715">
    <property type="component" value="Unassembled WGS sequence"/>
</dbReference>
<gene>
    <name evidence="1" type="ORF">AWE51_09415</name>
</gene>
<reference evidence="1 2" key="1">
    <citation type="submission" date="2016-01" db="EMBL/GenBank/DDBJ databases">
        <title>The draft genome sequence of Aquimarina sp. RZW4-3-2.</title>
        <authorList>
            <person name="Wang Y."/>
        </authorList>
    </citation>
    <scope>NUCLEOTIDE SEQUENCE [LARGE SCALE GENOMIC DNA]</scope>
    <source>
        <strain evidence="1 2">RZW4-3-2</strain>
    </source>
</reference>
<dbReference type="AlphaFoldDB" id="A0A162CNM9"/>
<keyword evidence="2" id="KW-1185">Reference proteome</keyword>
<comment type="caution">
    <text evidence="1">The sequence shown here is derived from an EMBL/GenBank/DDBJ whole genome shotgun (WGS) entry which is preliminary data.</text>
</comment>
<name>A0A162CNM9_9FLAO</name>
<dbReference type="RefSeq" id="WP_066315781.1">
    <property type="nucleotide sequence ID" value="NZ_LQRT01000024.1"/>
</dbReference>
<dbReference type="OrthoDB" id="1161085at2"/>
<proteinExistence type="predicted"/>
<sequence length="158" mass="18929">MKKDKEILYKIIEHFDGLDKITAYDLTHKLETLLFYADNPIRVKNLKTIINSDIEDDYEIDPFHFTILPNGNFCEFIGYNSWLHIYKENKRLLPEWSIFDTYYYKTKYAPLELRKLTRKNLLDDIKDKPEEGNVRTFLKKCSLCKKNVITNKLLILEV</sequence>